<evidence type="ECO:0000313" key="2">
    <source>
        <dbReference type="EMBL" id="KAL2608896.1"/>
    </source>
</evidence>
<keyword evidence="1" id="KW-0732">Signal</keyword>
<reference evidence="2 3" key="1">
    <citation type="submission" date="2024-09" db="EMBL/GenBank/DDBJ databases">
        <title>Chromosome-scale assembly of Riccia fluitans.</title>
        <authorList>
            <person name="Paukszto L."/>
            <person name="Sawicki J."/>
            <person name="Karawczyk K."/>
            <person name="Piernik-Szablinska J."/>
            <person name="Szczecinska M."/>
            <person name="Mazdziarz M."/>
        </authorList>
    </citation>
    <scope>NUCLEOTIDE SEQUENCE [LARGE SCALE GENOMIC DNA]</scope>
    <source>
        <strain evidence="2">Rf_01</strain>
        <tissue evidence="2">Aerial parts of the thallus</tissue>
    </source>
</reference>
<proteinExistence type="predicted"/>
<evidence type="ECO:0000313" key="3">
    <source>
        <dbReference type="Proteomes" id="UP001605036"/>
    </source>
</evidence>
<comment type="caution">
    <text evidence="2">The sequence shown here is derived from an EMBL/GenBank/DDBJ whole genome shotgun (WGS) entry which is preliminary data.</text>
</comment>
<protein>
    <submittedName>
        <fullName evidence="2">Uncharacterized protein</fullName>
    </submittedName>
</protein>
<dbReference type="EMBL" id="JBHFFA010000008">
    <property type="protein sequence ID" value="KAL2608896.1"/>
    <property type="molecule type" value="Genomic_DNA"/>
</dbReference>
<gene>
    <name evidence="2" type="ORF">R1flu_027469</name>
</gene>
<sequence>MNLMHIRRSVICFMCLWVFQGLFLFARADITFASEVADARLFVACTTSSETVDLVEEGDTAVFPQSNGDGVKCIVNVEVSGCAQALQADLDPSSGRVDAKDSYTWTISRAGISLDDQNIIYEWAPGCFWKNSALPIY</sequence>
<feature type="chain" id="PRO_5044875176" evidence="1">
    <location>
        <begin position="29"/>
        <end position="137"/>
    </location>
</feature>
<organism evidence="2 3">
    <name type="scientific">Riccia fluitans</name>
    <dbReference type="NCBI Taxonomy" id="41844"/>
    <lineage>
        <taxon>Eukaryota</taxon>
        <taxon>Viridiplantae</taxon>
        <taxon>Streptophyta</taxon>
        <taxon>Embryophyta</taxon>
        <taxon>Marchantiophyta</taxon>
        <taxon>Marchantiopsida</taxon>
        <taxon>Marchantiidae</taxon>
        <taxon>Marchantiales</taxon>
        <taxon>Ricciaceae</taxon>
        <taxon>Riccia</taxon>
    </lineage>
</organism>
<keyword evidence="3" id="KW-1185">Reference proteome</keyword>
<evidence type="ECO:0000256" key="1">
    <source>
        <dbReference type="SAM" id="SignalP"/>
    </source>
</evidence>
<dbReference type="Proteomes" id="UP001605036">
    <property type="component" value="Unassembled WGS sequence"/>
</dbReference>
<name>A0ABD1XLT6_9MARC</name>
<feature type="signal peptide" evidence="1">
    <location>
        <begin position="1"/>
        <end position="28"/>
    </location>
</feature>
<accession>A0ABD1XLT6</accession>
<dbReference type="AlphaFoldDB" id="A0ABD1XLT6"/>